<gene>
    <name evidence="2" type="ORF">ACFOUW_27085</name>
</gene>
<dbReference type="InterPro" id="IPR006680">
    <property type="entry name" value="Amidohydro-rel"/>
</dbReference>
<dbReference type="Proteomes" id="UP001595699">
    <property type="component" value="Unassembled WGS sequence"/>
</dbReference>
<protein>
    <submittedName>
        <fullName evidence="2">Amidohydrolase family protein</fullName>
    </submittedName>
</protein>
<dbReference type="InterPro" id="IPR032466">
    <property type="entry name" value="Metal_Hydrolase"/>
</dbReference>
<dbReference type="SUPFAM" id="SSF51338">
    <property type="entry name" value="Composite domain of metallo-dependent hydrolases"/>
    <property type="match status" value="1"/>
</dbReference>
<organism evidence="2 3">
    <name type="scientific">Tenggerimyces flavus</name>
    <dbReference type="NCBI Taxonomy" id="1708749"/>
    <lineage>
        <taxon>Bacteria</taxon>
        <taxon>Bacillati</taxon>
        <taxon>Actinomycetota</taxon>
        <taxon>Actinomycetes</taxon>
        <taxon>Propionibacteriales</taxon>
        <taxon>Nocardioidaceae</taxon>
        <taxon>Tenggerimyces</taxon>
    </lineage>
</organism>
<sequence>MAVINRRAFLSWLSTSGLALTGVAALTEPASADRGGEDVLVLAGGTLIDGTGGKPRHNATIVLVGDRIVAIGRPRHALPEGVKVVDLRGKYVLPGLWDSHAHTDNLPKIHLPLWIANGVTSVREMWGLAHLPAMRERIEAGEILGPRMVIASKMMDGPYAGSSVPSNAAVVRTPEEARAAVRAAKNSGADFVKIWSLLEPELFEAIATEAHRRGLPLSGHLPDRVPVLDGIRAGMTTMEHLHGIPLDVSSRRDEFRALINSTPVDPANPAAYYFFVRQLEMEAIKSYALRRAERLFSALRRSRTVLTPTMTVQRFFTFPPSFHRADPRVKYMPPWLVESWNANMGPEWTPAQIEAGQAYYRAVLELVGSINEAEVVQLAGSDSLVPYQFAGFSLQDELGWLVDGGLTPMQAILAATRNPARMVGLGHLSGTVQPGKWADLLVVDADPLVNIRNTQRIHAVVTRGRLITRAERERMLAAVAAEAQVTPPPAAPAANCCGTTGIYVRH</sequence>
<dbReference type="Gene3D" id="3.20.20.140">
    <property type="entry name" value="Metal-dependent hydrolases"/>
    <property type="match status" value="2"/>
</dbReference>
<dbReference type="InterPro" id="IPR011059">
    <property type="entry name" value="Metal-dep_hydrolase_composite"/>
</dbReference>
<dbReference type="SUPFAM" id="SSF51556">
    <property type="entry name" value="Metallo-dependent hydrolases"/>
    <property type="match status" value="1"/>
</dbReference>
<dbReference type="RefSeq" id="WP_205121464.1">
    <property type="nucleotide sequence ID" value="NZ_JAFBCM010000001.1"/>
</dbReference>
<keyword evidence="3" id="KW-1185">Reference proteome</keyword>
<dbReference type="Gene3D" id="2.30.40.10">
    <property type="entry name" value="Urease, subunit C, domain 1"/>
    <property type="match status" value="2"/>
</dbReference>
<dbReference type="PROSITE" id="PS51318">
    <property type="entry name" value="TAT"/>
    <property type="match status" value="1"/>
</dbReference>
<dbReference type="Pfam" id="PF01979">
    <property type="entry name" value="Amidohydro_1"/>
    <property type="match status" value="1"/>
</dbReference>
<reference evidence="3" key="1">
    <citation type="journal article" date="2019" name="Int. J. Syst. Evol. Microbiol.">
        <title>The Global Catalogue of Microorganisms (GCM) 10K type strain sequencing project: providing services to taxonomists for standard genome sequencing and annotation.</title>
        <authorList>
            <consortium name="The Broad Institute Genomics Platform"/>
            <consortium name="The Broad Institute Genome Sequencing Center for Infectious Disease"/>
            <person name="Wu L."/>
            <person name="Ma J."/>
        </authorList>
    </citation>
    <scope>NUCLEOTIDE SEQUENCE [LARGE SCALE GENOMIC DNA]</scope>
    <source>
        <strain evidence="3">CGMCC 4.7241</strain>
    </source>
</reference>
<accession>A0ABV7YGR9</accession>
<evidence type="ECO:0000259" key="1">
    <source>
        <dbReference type="Pfam" id="PF01979"/>
    </source>
</evidence>
<proteinExistence type="predicted"/>
<comment type="caution">
    <text evidence="2">The sequence shown here is derived from an EMBL/GenBank/DDBJ whole genome shotgun (WGS) entry which is preliminary data.</text>
</comment>
<dbReference type="PANTHER" id="PTHR43135:SF3">
    <property type="entry name" value="ALPHA-D-RIBOSE 1-METHYLPHOSPHONATE 5-TRIPHOSPHATE DIPHOSPHATASE"/>
    <property type="match status" value="1"/>
</dbReference>
<dbReference type="InterPro" id="IPR006311">
    <property type="entry name" value="TAT_signal"/>
</dbReference>
<dbReference type="PANTHER" id="PTHR43135">
    <property type="entry name" value="ALPHA-D-RIBOSE 1-METHYLPHOSPHONATE 5-TRIPHOSPHATE DIPHOSPHATASE"/>
    <property type="match status" value="1"/>
</dbReference>
<name>A0ABV7YGR9_9ACTN</name>
<evidence type="ECO:0000313" key="2">
    <source>
        <dbReference type="EMBL" id="MFC3764531.1"/>
    </source>
</evidence>
<dbReference type="InterPro" id="IPR051781">
    <property type="entry name" value="Metallo-dep_Hydrolase"/>
</dbReference>
<evidence type="ECO:0000313" key="3">
    <source>
        <dbReference type="Proteomes" id="UP001595699"/>
    </source>
</evidence>
<dbReference type="EMBL" id="JBHRZH010000027">
    <property type="protein sequence ID" value="MFC3764531.1"/>
    <property type="molecule type" value="Genomic_DNA"/>
</dbReference>
<feature type="domain" description="Amidohydrolase-related" evidence="1">
    <location>
        <begin position="374"/>
        <end position="466"/>
    </location>
</feature>